<dbReference type="GO" id="GO:0015627">
    <property type="term" value="C:type II protein secretion system complex"/>
    <property type="evidence" value="ECO:0007669"/>
    <property type="project" value="TreeGrafter"/>
</dbReference>
<comment type="caution">
    <text evidence="2">The sequence shown here is derived from an EMBL/GenBank/DDBJ whole genome shotgun (WGS) entry which is preliminary data.</text>
</comment>
<dbReference type="PANTHER" id="PTHR21180">
    <property type="entry name" value="ENDONUCLEASE/EXONUCLEASE/PHOSPHATASE FAMILY DOMAIN-CONTAINING PROTEIN 1"/>
    <property type="match status" value="1"/>
</dbReference>
<dbReference type="Pfam" id="PF12836">
    <property type="entry name" value="HHH_3"/>
    <property type="match status" value="1"/>
</dbReference>
<reference evidence="2 3" key="1">
    <citation type="submission" date="2018-06" db="EMBL/GenBank/DDBJ databases">
        <title>Pseudomonas diversity within urban Lake Michigan freshwaters.</title>
        <authorList>
            <person name="Batrich M."/>
            <person name="Hatzopoulos T."/>
            <person name="Putonti C."/>
        </authorList>
    </citation>
    <scope>NUCLEOTIDE SEQUENCE [LARGE SCALE GENOMIC DNA]</scope>
    <source>
        <strain evidence="2 3">MB-090624</strain>
    </source>
</reference>
<dbReference type="AlphaFoldDB" id="A0A9Q6ID94"/>
<dbReference type="EMBL" id="QJRN01000017">
    <property type="protein sequence ID" value="PYC31522.1"/>
    <property type="molecule type" value="Genomic_DNA"/>
</dbReference>
<dbReference type="PANTHER" id="PTHR21180:SF32">
    <property type="entry name" value="ENDONUCLEASE_EXONUCLEASE_PHOSPHATASE FAMILY DOMAIN-CONTAINING PROTEIN 1"/>
    <property type="match status" value="1"/>
</dbReference>
<name>A0A9Q6ID94_9PSED</name>
<evidence type="ECO:0000313" key="3">
    <source>
        <dbReference type="Proteomes" id="UP000248188"/>
    </source>
</evidence>
<dbReference type="NCBIfam" id="TIGR00426">
    <property type="entry name" value="competence protein ComEA helix-hairpin-helix repeat region"/>
    <property type="match status" value="1"/>
</dbReference>
<sequence>MRNSYLSSLIFAVLASLSLAAQAAPAVKAQTVAPEAVEQAMPQVSKINLNTADMAVLQRELFGIGEAKAKAIVAYREENGPFASVDELLEVKGIGKTILERNRDKLVVN</sequence>
<organism evidence="2 3">
    <name type="scientific">Pseudomonas protegens</name>
    <dbReference type="NCBI Taxonomy" id="380021"/>
    <lineage>
        <taxon>Bacteria</taxon>
        <taxon>Pseudomonadati</taxon>
        <taxon>Pseudomonadota</taxon>
        <taxon>Gammaproteobacteria</taxon>
        <taxon>Pseudomonadales</taxon>
        <taxon>Pseudomonadaceae</taxon>
        <taxon>Pseudomonas</taxon>
    </lineage>
</organism>
<dbReference type="Proteomes" id="UP000248188">
    <property type="component" value="Unassembled WGS sequence"/>
</dbReference>
<protein>
    <submittedName>
        <fullName evidence="2">Competence protein ComEA</fullName>
    </submittedName>
</protein>
<dbReference type="RefSeq" id="WP_110653117.1">
    <property type="nucleotide sequence ID" value="NZ_JAUTCJ010000003.1"/>
</dbReference>
<dbReference type="GO" id="GO:0015628">
    <property type="term" value="P:protein secretion by the type II secretion system"/>
    <property type="evidence" value="ECO:0007669"/>
    <property type="project" value="TreeGrafter"/>
</dbReference>
<accession>A0A9Q6ID94</accession>
<dbReference type="InterPro" id="IPR010994">
    <property type="entry name" value="RuvA_2-like"/>
</dbReference>
<keyword evidence="1" id="KW-0732">Signal</keyword>
<proteinExistence type="predicted"/>
<evidence type="ECO:0000256" key="1">
    <source>
        <dbReference type="SAM" id="SignalP"/>
    </source>
</evidence>
<feature type="chain" id="PRO_5040406732" evidence="1">
    <location>
        <begin position="24"/>
        <end position="109"/>
    </location>
</feature>
<dbReference type="InterPro" id="IPR004509">
    <property type="entry name" value="Competence_ComEA_HhH"/>
</dbReference>
<dbReference type="InterPro" id="IPR051675">
    <property type="entry name" value="Endo/Exo/Phosphatase_dom_1"/>
</dbReference>
<dbReference type="SUPFAM" id="SSF47781">
    <property type="entry name" value="RuvA domain 2-like"/>
    <property type="match status" value="1"/>
</dbReference>
<feature type="signal peptide" evidence="1">
    <location>
        <begin position="1"/>
        <end position="23"/>
    </location>
</feature>
<dbReference type="Gene3D" id="1.10.150.280">
    <property type="entry name" value="AF1531-like domain"/>
    <property type="match status" value="1"/>
</dbReference>
<gene>
    <name evidence="2" type="ORF">DMX08_24125</name>
</gene>
<evidence type="ECO:0000313" key="2">
    <source>
        <dbReference type="EMBL" id="PYC31522.1"/>
    </source>
</evidence>